<name>V5Q7N0_9CAUD</name>
<accession>V5Q7N0</accession>
<proteinExistence type="predicted"/>
<dbReference type="KEGG" id="vg:17777831"/>
<dbReference type="GeneID" id="17777831"/>
<dbReference type="EMBL" id="KF626666">
    <property type="protein sequence ID" value="AHB12098.1"/>
    <property type="molecule type" value="Genomic_DNA"/>
</dbReference>
<reference evidence="1 2" key="1">
    <citation type="journal article" date="2014" name="J. Bacteriol.">
        <title>Characterization of novel virulent broad-host-range phages of Xylella fastidiosa and Xanthomonas.</title>
        <authorList>
            <person name="Ahern S.J."/>
            <person name="Das M."/>
            <person name="Bhowmick T.S."/>
            <person name="Young R."/>
            <person name="Gonzalez C.F."/>
        </authorList>
    </citation>
    <scope>NUCLEOTIDE SEQUENCE [LARGE SCALE GENOMIC DNA]</scope>
</reference>
<dbReference type="Proteomes" id="UP000018622">
    <property type="component" value="Segment"/>
</dbReference>
<organism evidence="1 2">
    <name type="scientific">Xylella phage Paz</name>
    <dbReference type="NCBI Taxonomy" id="1415145"/>
    <lineage>
        <taxon>Viruses</taxon>
        <taxon>Duplodnaviria</taxon>
        <taxon>Heunggongvirae</taxon>
        <taxon>Uroviricota</taxon>
        <taxon>Caudoviricetes</taxon>
        <taxon>Autographivirales</taxon>
        <taxon>Autonotataviridae</taxon>
        <taxon>Gujervirinae</taxon>
        <taxon>Pazvirus</taxon>
        <taxon>Pazvirus paz</taxon>
    </lineage>
</organism>
<keyword evidence="2" id="KW-1185">Reference proteome</keyword>
<evidence type="ECO:0000313" key="1">
    <source>
        <dbReference type="EMBL" id="AHB12098.1"/>
    </source>
</evidence>
<evidence type="ECO:0000313" key="2">
    <source>
        <dbReference type="Proteomes" id="UP000018622"/>
    </source>
</evidence>
<dbReference type="RefSeq" id="YP_008858876.1">
    <property type="nucleotide sequence ID" value="NC_022982.1"/>
</dbReference>
<protein>
    <submittedName>
        <fullName evidence="1">Uncharacterized protein</fullName>
    </submittedName>
</protein>
<sequence>MCIYIFGLNHKGLNAKALAIQPNETKAMTFKQRIFSFRKSRVVLDLRTDAQAQRIADIKRKAQRYETLKHTAGKPSVFPAPAPMGWELVEA</sequence>
<gene>
    <name evidence="1" type="ORF">Paz_01</name>
</gene>